<keyword evidence="2 6" id="KW-0238">DNA-binding</keyword>
<dbReference type="EMBL" id="BMDQ01000001">
    <property type="protein sequence ID" value="GGI56507.1"/>
    <property type="molecule type" value="Genomic_DNA"/>
</dbReference>
<dbReference type="CDD" id="cd06170">
    <property type="entry name" value="LuxR_C_like"/>
    <property type="match status" value="1"/>
</dbReference>
<evidence type="ECO:0000256" key="3">
    <source>
        <dbReference type="PROSITE-ProRule" id="PRU00169"/>
    </source>
</evidence>
<evidence type="ECO:0000313" key="7">
    <source>
        <dbReference type="Proteomes" id="UP000624701"/>
    </source>
</evidence>
<feature type="modified residue" description="4-aspartylphosphate" evidence="3">
    <location>
        <position position="59"/>
    </location>
</feature>
<keyword evidence="7" id="KW-1185">Reference proteome</keyword>
<accession>A0ABQ2BVL5</accession>
<reference evidence="7" key="1">
    <citation type="journal article" date="2019" name="Int. J. Syst. Evol. Microbiol.">
        <title>The Global Catalogue of Microorganisms (GCM) 10K type strain sequencing project: providing services to taxonomists for standard genome sequencing and annotation.</title>
        <authorList>
            <consortium name="The Broad Institute Genomics Platform"/>
            <consortium name="The Broad Institute Genome Sequencing Center for Infectious Disease"/>
            <person name="Wu L."/>
            <person name="Ma J."/>
        </authorList>
    </citation>
    <scope>NUCLEOTIDE SEQUENCE [LARGE SCALE GENOMIC DNA]</scope>
    <source>
        <strain evidence="7">CCM 8681</strain>
    </source>
</reference>
<evidence type="ECO:0000259" key="4">
    <source>
        <dbReference type="PROSITE" id="PS50043"/>
    </source>
</evidence>
<dbReference type="SMART" id="SM00421">
    <property type="entry name" value="HTH_LUXR"/>
    <property type="match status" value="1"/>
</dbReference>
<dbReference type="Pfam" id="PF00072">
    <property type="entry name" value="Response_reg"/>
    <property type="match status" value="1"/>
</dbReference>
<dbReference type="SUPFAM" id="SSF46894">
    <property type="entry name" value="C-terminal effector domain of the bipartite response regulators"/>
    <property type="match status" value="1"/>
</dbReference>
<evidence type="ECO:0000256" key="1">
    <source>
        <dbReference type="ARBA" id="ARBA00022553"/>
    </source>
</evidence>
<keyword evidence="1 3" id="KW-0597">Phosphoprotein</keyword>
<gene>
    <name evidence="6" type="ORF">GCM10011444_08160</name>
</gene>
<dbReference type="RefSeq" id="WP_188373421.1">
    <property type="nucleotide sequence ID" value="NZ_BMDQ01000001.1"/>
</dbReference>
<dbReference type="Proteomes" id="UP000624701">
    <property type="component" value="Unassembled WGS sequence"/>
</dbReference>
<dbReference type="PANTHER" id="PTHR45566">
    <property type="entry name" value="HTH-TYPE TRANSCRIPTIONAL REGULATOR YHJB-RELATED"/>
    <property type="match status" value="1"/>
</dbReference>
<dbReference type="InterPro" id="IPR051015">
    <property type="entry name" value="EvgA-like"/>
</dbReference>
<feature type="domain" description="Response regulatory" evidence="5">
    <location>
        <begin position="6"/>
        <end position="124"/>
    </location>
</feature>
<dbReference type="SMART" id="SM00448">
    <property type="entry name" value="REC"/>
    <property type="match status" value="1"/>
</dbReference>
<dbReference type="PRINTS" id="PR00038">
    <property type="entry name" value="HTHLUXR"/>
</dbReference>
<evidence type="ECO:0000313" key="6">
    <source>
        <dbReference type="EMBL" id="GGI56507.1"/>
    </source>
</evidence>
<dbReference type="InterPro" id="IPR016032">
    <property type="entry name" value="Sig_transdc_resp-reg_C-effctor"/>
</dbReference>
<dbReference type="InterPro" id="IPR000792">
    <property type="entry name" value="Tscrpt_reg_LuxR_C"/>
</dbReference>
<dbReference type="InterPro" id="IPR011006">
    <property type="entry name" value="CheY-like_superfamily"/>
</dbReference>
<dbReference type="InterPro" id="IPR001789">
    <property type="entry name" value="Sig_transdc_resp-reg_receiver"/>
</dbReference>
<organism evidence="6 7">
    <name type="scientific">Winogradskyella haliclonae</name>
    <dbReference type="NCBI Taxonomy" id="2048558"/>
    <lineage>
        <taxon>Bacteria</taxon>
        <taxon>Pseudomonadati</taxon>
        <taxon>Bacteroidota</taxon>
        <taxon>Flavobacteriia</taxon>
        <taxon>Flavobacteriales</taxon>
        <taxon>Flavobacteriaceae</taxon>
        <taxon>Winogradskyella</taxon>
    </lineage>
</organism>
<dbReference type="Gene3D" id="3.40.50.2300">
    <property type="match status" value="1"/>
</dbReference>
<dbReference type="Pfam" id="PF00196">
    <property type="entry name" value="GerE"/>
    <property type="match status" value="1"/>
</dbReference>
<dbReference type="PROSITE" id="PS50043">
    <property type="entry name" value="HTH_LUXR_2"/>
    <property type="match status" value="1"/>
</dbReference>
<dbReference type="CDD" id="cd17535">
    <property type="entry name" value="REC_NarL-like"/>
    <property type="match status" value="1"/>
</dbReference>
<feature type="domain" description="HTH luxR-type" evidence="4">
    <location>
        <begin position="152"/>
        <end position="217"/>
    </location>
</feature>
<dbReference type="InterPro" id="IPR058245">
    <property type="entry name" value="NreC/VraR/RcsB-like_REC"/>
</dbReference>
<protein>
    <submittedName>
        <fullName evidence="6">DNA-binding response regulator</fullName>
    </submittedName>
</protein>
<dbReference type="PANTHER" id="PTHR45566:SF2">
    <property type="entry name" value="NARL SUBFAMILY"/>
    <property type="match status" value="1"/>
</dbReference>
<evidence type="ECO:0000259" key="5">
    <source>
        <dbReference type="PROSITE" id="PS50110"/>
    </source>
</evidence>
<dbReference type="PROSITE" id="PS50110">
    <property type="entry name" value="RESPONSE_REGULATORY"/>
    <property type="match status" value="1"/>
</dbReference>
<sequence length="228" mass="26011">MENEIKIAIADDELLFRQGLMAILQKEDNINILFDAKNGNDLLTKLRATKIKPSIVVTDLKMPELNGVEVTKIIRKEFPEIKVIALTSYFSKPFILNMISTGAVAYLAKNSTPKLMIKTIVEVDKKGFYYDKVVYNYIKESGKKSRRKTVKSNFDPKFFSKRELQVLELICKQHTAKDIAETLEISSRTVEVHRSSLLLKTQSKNIAGLVVYAIKNKIINIETDFSFD</sequence>
<dbReference type="GO" id="GO:0003677">
    <property type="term" value="F:DNA binding"/>
    <property type="evidence" value="ECO:0007669"/>
    <property type="project" value="UniProtKB-KW"/>
</dbReference>
<evidence type="ECO:0000256" key="2">
    <source>
        <dbReference type="ARBA" id="ARBA00023125"/>
    </source>
</evidence>
<comment type="caution">
    <text evidence="6">The sequence shown here is derived from an EMBL/GenBank/DDBJ whole genome shotgun (WGS) entry which is preliminary data.</text>
</comment>
<dbReference type="SUPFAM" id="SSF52172">
    <property type="entry name" value="CheY-like"/>
    <property type="match status" value="1"/>
</dbReference>
<name>A0ABQ2BVL5_9FLAO</name>
<proteinExistence type="predicted"/>